<dbReference type="AlphaFoldDB" id="A0A061GS49"/>
<dbReference type="HOGENOM" id="CLU_2125592_0_0_1"/>
<protein>
    <submittedName>
        <fullName evidence="1">Uncharacterized protein</fullName>
    </submittedName>
</protein>
<proteinExistence type="predicted"/>
<name>A0A061GS49_THECC</name>
<evidence type="ECO:0000313" key="2">
    <source>
        <dbReference type="Proteomes" id="UP000026915"/>
    </source>
</evidence>
<sequence>MELKQMVIQFFKSLYEDDGITEAIALNLNWRLDRATIDKLSLPINSEEVRRALFALMVATVWVDCSSLEQDSIYWNLTSSGDFSVKCAYEIQFDVVCLKLVTGKRFGNLNRLAR</sequence>
<evidence type="ECO:0000313" key="1">
    <source>
        <dbReference type="EMBL" id="EOY32002.1"/>
    </source>
</evidence>
<keyword evidence="2" id="KW-1185">Reference proteome</keyword>
<dbReference type="EMBL" id="CM001887">
    <property type="protein sequence ID" value="EOY32002.1"/>
    <property type="molecule type" value="Genomic_DNA"/>
</dbReference>
<accession>A0A061GS49</accession>
<dbReference type="Proteomes" id="UP000026915">
    <property type="component" value="Chromosome 9"/>
</dbReference>
<dbReference type="InParanoid" id="A0A061GS49"/>
<reference evidence="1 2" key="1">
    <citation type="journal article" date="2013" name="Genome Biol.">
        <title>The genome sequence of the most widely cultivated cacao type and its use to identify candidate genes regulating pod color.</title>
        <authorList>
            <person name="Motamayor J.C."/>
            <person name="Mockaitis K."/>
            <person name="Schmutz J."/>
            <person name="Haiminen N."/>
            <person name="Iii D.L."/>
            <person name="Cornejo O."/>
            <person name="Findley S.D."/>
            <person name="Zheng P."/>
            <person name="Utro F."/>
            <person name="Royaert S."/>
            <person name="Saski C."/>
            <person name="Jenkins J."/>
            <person name="Podicheti R."/>
            <person name="Zhao M."/>
            <person name="Scheffler B.E."/>
            <person name="Stack J.C."/>
            <person name="Feltus F.A."/>
            <person name="Mustiga G.M."/>
            <person name="Amores F."/>
            <person name="Phillips W."/>
            <person name="Marelli J.P."/>
            <person name="May G.D."/>
            <person name="Shapiro H."/>
            <person name="Ma J."/>
            <person name="Bustamante C.D."/>
            <person name="Schnell R.J."/>
            <person name="Main D."/>
            <person name="Gilbert D."/>
            <person name="Parida L."/>
            <person name="Kuhn D.N."/>
        </authorList>
    </citation>
    <scope>NUCLEOTIDE SEQUENCE [LARGE SCALE GENOMIC DNA]</scope>
    <source>
        <strain evidence="2">cv. Matina 1-6</strain>
    </source>
</reference>
<gene>
    <name evidence="1" type="ORF">TCM_039405</name>
</gene>
<organism evidence="1 2">
    <name type="scientific">Theobroma cacao</name>
    <name type="common">Cacao</name>
    <name type="synonym">Cocoa</name>
    <dbReference type="NCBI Taxonomy" id="3641"/>
    <lineage>
        <taxon>Eukaryota</taxon>
        <taxon>Viridiplantae</taxon>
        <taxon>Streptophyta</taxon>
        <taxon>Embryophyta</taxon>
        <taxon>Tracheophyta</taxon>
        <taxon>Spermatophyta</taxon>
        <taxon>Magnoliopsida</taxon>
        <taxon>eudicotyledons</taxon>
        <taxon>Gunneridae</taxon>
        <taxon>Pentapetalae</taxon>
        <taxon>rosids</taxon>
        <taxon>malvids</taxon>
        <taxon>Malvales</taxon>
        <taxon>Malvaceae</taxon>
        <taxon>Byttnerioideae</taxon>
        <taxon>Theobroma</taxon>
    </lineage>
</organism>
<dbReference type="Gramene" id="EOY32002">
    <property type="protein sequence ID" value="EOY32002"/>
    <property type="gene ID" value="TCM_039405"/>
</dbReference>